<evidence type="ECO:0000313" key="3">
    <source>
        <dbReference type="Proteomes" id="UP000291822"/>
    </source>
</evidence>
<dbReference type="CDD" id="cd01301">
    <property type="entry name" value="rDP_like"/>
    <property type="match status" value="1"/>
</dbReference>
<dbReference type="Pfam" id="PF01244">
    <property type="entry name" value="Peptidase_M19"/>
    <property type="match status" value="1"/>
</dbReference>
<reference evidence="2 3" key="1">
    <citation type="submission" date="2019-02" db="EMBL/GenBank/DDBJ databases">
        <title>Dyella amyloliquefaciens sp. nov., isolated from forest soil.</title>
        <authorList>
            <person name="Gao Z.-H."/>
            <person name="Qiu L.-H."/>
        </authorList>
    </citation>
    <scope>NUCLEOTIDE SEQUENCE [LARGE SCALE GENOMIC DNA]</scope>
    <source>
        <strain evidence="2 3">KACC 12747</strain>
    </source>
</reference>
<protein>
    <submittedName>
        <fullName evidence="2">Membrane dipeptidase</fullName>
    </submittedName>
</protein>
<dbReference type="Proteomes" id="UP000291822">
    <property type="component" value="Unassembled WGS sequence"/>
</dbReference>
<dbReference type="GO" id="GO:0006508">
    <property type="term" value="P:proteolysis"/>
    <property type="evidence" value="ECO:0007669"/>
    <property type="project" value="InterPro"/>
</dbReference>
<organism evidence="2 3">
    <name type="scientific">Dyella soli</name>
    <dbReference type="NCBI Taxonomy" id="522319"/>
    <lineage>
        <taxon>Bacteria</taxon>
        <taxon>Pseudomonadati</taxon>
        <taxon>Pseudomonadota</taxon>
        <taxon>Gammaproteobacteria</taxon>
        <taxon>Lysobacterales</taxon>
        <taxon>Rhodanobacteraceae</taxon>
        <taxon>Dyella</taxon>
    </lineage>
</organism>
<dbReference type="GO" id="GO:0070573">
    <property type="term" value="F:metallodipeptidase activity"/>
    <property type="evidence" value="ECO:0007669"/>
    <property type="project" value="InterPro"/>
</dbReference>
<dbReference type="PROSITE" id="PS51365">
    <property type="entry name" value="RENAL_DIPEPTIDASE_2"/>
    <property type="match status" value="1"/>
</dbReference>
<gene>
    <name evidence="2" type="ORF">EZM97_31700</name>
</gene>
<dbReference type="Gene3D" id="3.20.20.140">
    <property type="entry name" value="Metal-dependent hydrolases"/>
    <property type="match status" value="1"/>
</dbReference>
<feature type="chain" id="PRO_5020658933" evidence="1">
    <location>
        <begin position="29"/>
        <end position="412"/>
    </location>
</feature>
<dbReference type="Gene3D" id="1.10.287.650">
    <property type="entry name" value="L27 domain"/>
    <property type="match status" value="1"/>
</dbReference>
<evidence type="ECO:0000313" key="2">
    <source>
        <dbReference type="EMBL" id="TCI07171.1"/>
    </source>
</evidence>
<sequence length="412" mass="43541">MKALGTLGTTVALALAVASAAAAAAAAAATPKDPPVTLDTHVDIPFGYMREARFDAGKPSVLQVDLDKMERGGLNAAFFIIYVEQGPLTPAGYAHAVAQAQQKYDDIALMLRTYPDRIRLATTPGQLRANRAAGKLSAMIGIENGYSLGHDLNNLDAAYARGARYVGLAHMGHNDLCTSSTPMAELGDPPLSDAGISDFGRSVVKRANQLGIMVDISHSSDACVREVLSISSAPVIASHSSSRALLNHPRNLPDDLLRAVAAKGGVIQAVALKGFLKLDPGRDLAEKALQAQVAKQAGDAAFDSERHAYLPAYVDGMRRIDAAFPPATLDDYVVHIRHLVEVAGIDHVGIASDFNGGGGIAGWTDATQTRNVTAALRQHGFSDDDIAKLWGGNLMRVWDEVTRRADARHGTG</sequence>
<name>A0A4R0YQQ5_9GAMM</name>
<evidence type="ECO:0000256" key="1">
    <source>
        <dbReference type="SAM" id="SignalP"/>
    </source>
</evidence>
<dbReference type="EMBL" id="SJTG01000005">
    <property type="protein sequence ID" value="TCI07171.1"/>
    <property type="molecule type" value="Genomic_DNA"/>
</dbReference>
<accession>A0A4R0YQQ5</accession>
<dbReference type="PANTHER" id="PTHR10443:SF12">
    <property type="entry name" value="DIPEPTIDASE"/>
    <property type="match status" value="1"/>
</dbReference>
<proteinExistence type="predicted"/>
<dbReference type="SUPFAM" id="SSF51556">
    <property type="entry name" value="Metallo-dependent hydrolases"/>
    <property type="match status" value="1"/>
</dbReference>
<keyword evidence="1" id="KW-0732">Signal</keyword>
<comment type="caution">
    <text evidence="2">The sequence shown here is derived from an EMBL/GenBank/DDBJ whole genome shotgun (WGS) entry which is preliminary data.</text>
</comment>
<dbReference type="InterPro" id="IPR032466">
    <property type="entry name" value="Metal_Hydrolase"/>
</dbReference>
<dbReference type="PANTHER" id="PTHR10443">
    <property type="entry name" value="MICROSOMAL DIPEPTIDASE"/>
    <property type="match status" value="1"/>
</dbReference>
<dbReference type="RefSeq" id="WP_131412322.1">
    <property type="nucleotide sequence ID" value="NZ_SJTG01000005.1"/>
</dbReference>
<keyword evidence="3" id="KW-1185">Reference proteome</keyword>
<dbReference type="InterPro" id="IPR008257">
    <property type="entry name" value="Pept_M19"/>
</dbReference>
<dbReference type="AlphaFoldDB" id="A0A4R0YQQ5"/>
<feature type="signal peptide" evidence="1">
    <location>
        <begin position="1"/>
        <end position="28"/>
    </location>
</feature>